<dbReference type="EMBL" id="PPSW01000007">
    <property type="protein sequence ID" value="TLX48285.1"/>
    <property type="molecule type" value="Genomic_DNA"/>
</dbReference>
<keyword evidence="1" id="KW-0732">Signal</keyword>
<evidence type="ECO:0000256" key="1">
    <source>
        <dbReference type="SAM" id="SignalP"/>
    </source>
</evidence>
<dbReference type="PANTHER" id="PTHR38834">
    <property type="entry name" value="PERIPLASMIC SUBSTRATE BINDING PROTEIN FAMILY 3"/>
    <property type="match status" value="1"/>
</dbReference>
<comment type="caution">
    <text evidence="2">The sequence shown here is derived from an EMBL/GenBank/DDBJ whole genome shotgun (WGS) entry which is preliminary data.</text>
</comment>
<dbReference type="AlphaFoldDB" id="A0A5R9Q5Q5"/>
<organism evidence="2 3">
    <name type="scientific">Pseudoalteromonas phenolica</name>
    <dbReference type="NCBI Taxonomy" id="161398"/>
    <lineage>
        <taxon>Bacteria</taxon>
        <taxon>Pseudomonadati</taxon>
        <taxon>Pseudomonadota</taxon>
        <taxon>Gammaproteobacteria</taxon>
        <taxon>Alteromonadales</taxon>
        <taxon>Pseudoalteromonadaceae</taxon>
        <taxon>Pseudoalteromonas</taxon>
    </lineage>
</organism>
<gene>
    <name evidence="2" type="ORF">C1E24_05670</name>
</gene>
<name>A0A5R9Q5Q5_9GAMM</name>
<evidence type="ECO:0000313" key="2">
    <source>
        <dbReference type="EMBL" id="TLX48285.1"/>
    </source>
</evidence>
<feature type="chain" id="PRO_5024270267" evidence="1">
    <location>
        <begin position="19"/>
        <end position="238"/>
    </location>
</feature>
<sequence length="238" mass="27460">MKSALFFFLFLLSTKTFAYTLNIVTELFPTYQYLDNQGNLVGPTVTKVRNILADADIDYNLSVEPWHVAYSAVKRDPNTCIFSIGRNNQRENMFNWVFPVGQFTSSFYALKSRNLKLSVLEDALKYRTAVIRNNFSHQYLKEHGFNEQEQLVVISSFSKVLEILETRKNQLDLVVLGDSQVQDASKDNKLMQHLEPSLKLDNINNQLYFACNKSVPDFILDKLHSSSKSLYPQLLLNR</sequence>
<dbReference type="RefSeq" id="WP_138479534.1">
    <property type="nucleotide sequence ID" value="NZ_PPSW01000007.1"/>
</dbReference>
<reference evidence="2 3" key="1">
    <citation type="submission" date="2018-01" db="EMBL/GenBank/DDBJ databases">
        <title>Co-occurrence of chitin degradation, pigmentation and bioactivity in marine Pseudoalteromonas.</title>
        <authorList>
            <person name="Paulsen S."/>
            <person name="Gram L."/>
            <person name="Machado H."/>
        </authorList>
    </citation>
    <scope>NUCLEOTIDE SEQUENCE [LARGE SCALE GENOMIC DNA]</scope>
    <source>
        <strain evidence="2 3">S3663</strain>
    </source>
</reference>
<dbReference type="PANTHER" id="PTHR38834:SF3">
    <property type="entry name" value="SOLUTE-BINDING PROTEIN FAMILY 3_N-TERMINAL DOMAIN-CONTAINING PROTEIN"/>
    <property type="match status" value="1"/>
</dbReference>
<dbReference type="SUPFAM" id="SSF53850">
    <property type="entry name" value="Periplasmic binding protein-like II"/>
    <property type="match status" value="1"/>
</dbReference>
<proteinExistence type="predicted"/>
<evidence type="ECO:0000313" key="3">
    <source>
        <dbReference type="Proteomes" id="UP000309186"/>
    </source>
</evidence>
<dbReference type="Proteomes" id="UP000309186">
    <property type="component" value="Unassembled WGS sequence"/>
</dbReference>
<accession>A0A5R9Q5Q5</accession>
<dbReference type="Gene3D" id="3.40.190.10">
    <property type="entry name" value="Periplasmic binding protein-like II"/>
    <property type="match status" value="2"/>
</dbReference>
<protein>
    <submittedName>
        <fullName evidence="2">Amino acid ABC transporter substrate-binding protein</fullName>
    </submittedName>
</protein>
<feature type="signal peptide" evidence="1">
    <location>
        <begin position="1"/>
        <end position="18"/>
    </location>
</feature>
<dbReference type="OrthoDB" id="8587856at2"/>